<reference evidence="1 2" key="1">
    <citation type="submission" date="2020-09" db="EMBL/GenBank/DDBJ databases">
        <title>Roseomonas.</title>
        <authorList>
            <person name="Zhu W."/>
        </authorList>
    </citation>
    <scope>NUCLEOTIDE SEQUENCE [LARGE SCALE GENOMIC DNA]</scope>
    <source>
        <strain evidence="1 2">1311</strain>
    </source>
</reference>
<dbReference type="EMBL" id="JACTNF010000003">
    <property type="protein sequence ID" value="MBO1073710.1"/>
    <property type="molecule type" value="Genomic_DNA"/>
</dbReference>
<organism evidence="1 2">
    <name type="scientific">Roseomonas marmotae</name>
    <dbReference type="NCBI Taxonomy" id="2768161"/>
    <lineage>
        <taxon>Bacteria</taxon>
        <taxon>Pseudomonadati</taxon>
        <taxon>Pseudomonadota</taxon>
        <taxon>Alphaproteobacteria</taxon>
        <taxon>Acetobacterales</taxon>
        <taxon>Roseomonadaceae</taxon>
        <taxon>Roseomonas</taxon>
    </lineage>
</organism>
<accession>A0ABS3K8E8</accession>
<gene>
    <name evidence="1" type="ORF">IAI60_03725</name>
</gene>
<name>A0ABS3K8E8_9PROT</name>
<comment type="caution">
    <text evidence="1">The sequence shown here is derived from an EMBL/GenBank/DDBJ whole genome shotgun (WGS) entry which is preliminary data.</text>
</comment>
<dbReference type="RefSeq" id="WP_207445308.1">
    <property type="nucleotide sequence ID" value="NZ_CP061091.1"/>
</dbReference>
<evidence type="ECO:0000313" key="2">
    <source>
        <dbReference type="Proteomes" id="UP001518990"/>
    </source>
</evidence>
<proteinExistence type="predicted"/>
<dbReference type="Proteomes" id="UP001518990">
    <property type="component" value="Unassembled WGS sequence"/>
</dbReference>
<sequence length="58" mass="6140">MTEVAITADGMDAATLVLIIRPGGIGGEERQHSAAISSGWFGLGEVHEISIGLYTQRR</sequence>
<protein>
    <submittedName>
        <fullName evidence="1">Uncharacterized protein</fullName>
    </submittedName>
</protein>
<keyword evidence="2" id="KW-1185">Reference proteome</keyword>
<evidence type="ECO:0000313" key="1">
    <source>
        <dbReference type="EMBL" id="MBO1073710.1"/>
    </source>
</evidence>